<evidence type="ECO:0000313" key="2">
    <source>
        <dbReference type="Proteomes" id="UP000596123"/>
    </source>
</evidence>
<dbReference type="Proteomes" id="UP000596123">
    <property type="component" value="Segment"/>
</dbReference>
<name>A0A7T8EPB4_9CAUD</name>
<proteinExistence type="predicted"/>
<accession>A0A7T8EPB4</accession>
<gene>
    <name evidence="1" type="ORF">pEaSNUABM5_00043</name>
</gene>
<reference evidence="1 2" key="1">
    <citation type="submission" date="2020-12" db="EMBL/GenBank/DDBJ databases">
        <title>Complete genome sequence of Erwinia phage pEa_SNUABM_5.</title>
        <authorList>
            <person name="Kim S.G."/>
            <person name="Lee S.B."/>
            <person name="Kwon J."/>
            <person name="Park S.C."/>
        </authorList>
    </citation>
    <scope>NUCLEOTIDE SEQUENCE [LARGE SCALE GENOMIC DNA]</scope>
</reference>
<organism evidence="1 2">
    <name type="scientific">Erwinia phage pEa_SNUABM_5</name>
    <dbReference type="NCBI Taxonomy" id="2797313"/>
    <lineage>
        <taxon>Viruses</taxon>
        <taxon>Duplodnaviria</taxon>
        <taxon>Heunggongvirae</taxon>
        <taxon>Uroviricota</taxon>
        <taxon>Caudoviricetes</taxon>
        <taxon>Rivsvirus</taxon>
        <taxon>Rivsvirus SNUABM5</taxon>
    </lineage>
</organism>
<keyword evidence="2" id="KW-1185">Reference proteome</keyword>
<dbReference type="EMBL" id="MW366843">
    <property type="protein sequence ID" value="QQO90185.1"/>
    <property type="molecule type" value="Genomic_DNA"/>
</dbReference>
<protein>
    <submittedName>
        <fullName evidence="1">Uncharacterized protein</fullName>
    </submittedName>
</protein>
<evidence type="ECO:0000313" key="1">
    <source>
        <dbReference type="EMBL" id="QQO90185.1"/>
    </source>
</evidence>
<sequence length="290" mass="32037">MKGLCTKIIKHHALPEHGVEGYPTYEIIAELNYPIEEGEHSNLELNDVLTLRDVRVDLINPGTYSLAFELDQQDDAEQGNYIMDALAAMQYAQHGFLPVQHVIDTMRERIRSVVPDGIQISVELDQGIVSVTVGGSATKMPLGVVYTQHLLTGPMVYSWANNELRLNHNMPPVHMVEQWFVMHNQMLRDNIEDLPDVAACCLVCLGNGADGRLHYAYAVAMMDGSFTTTPMNIGQIICMVNTGKCPEVEIVPAEGGNGINLSLLNDELLPEALTHLDAITDYQLGLTARL</sequence>